<dbReference type="AlphaFoldDB" id="A0A8J5CFV3"/>
<keyword evidence="5" id="KW-1185">Reference proteome</keyword>
<dbReference type="PROSITE" id="PS51375">
    <property type="entry name" value="PPR"/>
    <property type="match status" value="1"/>
</dbReference>
<evidence type="ECO:0000313" key="5">
    <source>
        <dbReference type="Proteomes" id="UP000734854"/>
    </source>
</evidence>
<comment type="caution">
    <text evidence="4">The sequence shown here is derived from an EMBL/GenBank/DDBJ whole genome shotgun (WGS) entry which is preliminary data.</text>
</comment>
<proteinExistence type="predicted"/>
<organism evidence="4 5">
    <name type="scientific">Zingiber officinale</name>
    <name type="common">Ginger</name>
    <name type="synonym">Amomum zingiber</name>
    <dbReference type="NCBI Taxonomy" id="94328"/>
    <lineage>
        <taxon>Eukaryota</taxon>
        <taxon>Viridiplantae</taxon>
        <taxon>Streptophyta</taxon>
        <taxon>Embryophyta</taxon>
        <taxon>Tracheophyta</taxon>
        <taxon>Spermatophyta</taxon>
        <taxon>Magnoliopsida</taxon>
        <taxon>Liliopsida</taxon>
        <taxon>Zingiberales</taxon>
        <taxon>Zingiberaceae</taxon>
        <taxon>Zingiber</taxon>
    </lineage>
</organism>
<name>A0A8J5CFV3_ZINOF</name>
<evidence type="ECO:0000256" key="1">
    <source>
        <dbReference type="ARBA" id="ARBA00022737"/>
    </source>
</evidence>
<dbReference type="EMBL" id="JACMSC010000019">
    <property type="protein sequence ID" value="KAG6473729.1"/>
    <property type="molecule type" value="Genomic_DNA"/>
</dbReference>
<evidence type="ECO:0008006" key="6">
    <source>
        <dbReference type="Google" id="ProtNLM"/>
    </source>
</evidence>
<dbReference type="Proteomes" id="UP000734854">
    <property type="component" value="Unassembled WGS sequence"/>
</dbReference>
<feature type="repeat" description="PPR" evidence="2">
    <location>
        <begin position="31"/>
        <end position="65"/>
    </location>
</feature>
<dbReference type="InterPro" id="IPR002885">
    <property type="entry name" value="PPR_rpt"/>
</dbReference>
<evidence type="ECO:0000256" key="3">
    <source>
        <dbReference type="SAM" id="MobiDB-lite"/>
    </source>
</evidence>
<reference evidence="4 5" key="1">
    <citation type="submission" date="2020-08" db="EMBL/GenBank/DDBJ databases">
        <title>Plant Genome Project.</title>
        <authorList>
            <person name="Zhang R.-G."/>
        </authorList>
    </citation>
    <scope>NUCLEOTIDE SEQUENCE [LARGE SCALE GENOMIC DNA]</scope>
    <source>
        <tissue evidence="4">Rhizome</tissue>
    </source>
</reference>
<keyword evidence="1" id="KW-0677">Repeat</keyword>
<feature type="region of interest" description="Disordered" evidence="3">
    <location>
        <begin position="123"/>
        <end position="165"/>
    </location>
</feature>
<dbReference type="Gene3D" id="1.25.40.10">
    <property type="entry name" value="Tetratricopeptide repeat domain"/>
    <property type="match status" value="1"/>
</dbReference>
<feature type="compositionally biased region" description="Gly residues" evidence="3">
    <location>
        <begin position="130"/>
        <end position="140"/>
    </location>
</feature>
<protein>
    <recommendedName>
        <fullName evidence="6">Pentatricopeptide repeat-containing protein</fullName>
    </recommendedName>
</protein>
<gene>
    <name evidence="4" type="ORF">ZIOFF_067646</name>
</gene>
<sequence>MAVIYSLSLERRLEAAFEVVYDMLENRKAPDILTYRTLLEEMCREGRSEVAYDLLEELPQRKGTIKGRIHSDLLASLHWEKDVACLHHGDNWSQPTAVWNEEEKGQKSIGSLASQRWPVPGLLRRSDVRGGVGGEPGGGNSSNPPPPLCLAATENKSTKPPPSGE</sequence>
<accession>A0A8J5CFV3</accession>
<evidence type="ECO:0000313" key="4">
    <source>
        <dbReference type="EMBL" id="KAG6473729.1"/>
    </source>
</evidence>
<dbReference type="Pfam" id="PF12854">
    <property type="entry name" value="PPR_1"/>
    <property type="match status" value="1"/>
</dbReference>
<dbReference type="InterPro" id="IPR011990">
    <property type="entry name" value="TPR-like_helical_dom_sf"/>
</dbReference>
<evidence type="ECO:0000256" key="2">
    <source>
        <dbReference type="PROSITE-ProRule" id="PRU00708"/>
    </source>
</evidence>